<dbReference type="GO" id="GO:0004674">
    <property type="term" value="F:protein serine/threonine kinase activity"/>
    <property type="evidence" value="ECO:0007669"/>
    <property type="project" value="UniProtKB-KW"/>
</dbReference>
<dbReference type="Proteomes" id="UP000587527">
    <property type="component" value="Unassembled WGS sequence"/>
</dbReference>
<dbReference type="SUPFAM" id="SSF55874">
    <property type="entry name" value="ATPase domain of HSP90 chaperone/DNA topoisomerase II/histidine kinase"/>
    <property type="match status" value="1"/>
</dbReference>
<keyword evidence="1" id="KW-0418">Kinase</keyword>
<organism evidence="3 4">
    <name type="scientific">Allocatelliglobosispora scoriae</name>
    <dbReference type="NCBI Taxonomy" id="643052"/>
    <lineage>
        <taxon>Bacteria</taxon>
        <taxon>Bacillati</taxon>
        <taxon>Actinomycetota</taxon>
        <taxon>Actinomycetes</taxon>
        <taxon>Micromonosporales</taxon>
        <taxon>Micromonosporaceae</taxon>
        <taxon>Allocatelliglobosispora</taxon>
    </lineage>
</organism>
<dbReference type="PANTHER" id="PTHR35526:SF3">
    <property type="entry name" value="ANTI-SIGMA-F FACTOR RSBW"/>
    <property type="match status" value="1"/>
</dbReference>
<comment type="caution">
    <text evidence="3">The sequence shown here is derived from an EMBL/GenBank/DDBJ whole genome shotgun (WGS) entry which is preliminary data.</text>
</comment>
<dbReference type="InterPro" id="IPR036890">
    <property type="entry name" value="HATPase_C_sf"/>
</dbReference>
<dbReference type="Gene3D" id="3.30.565.10">
    <property type="entry name" value="Histidine kinase-like ATPase, C-terminal domain"/>
    <property type="match status" value="1"/>
</dbReference>
<keyword evidence="1" id="KW-0808">Transferase</keyword>
<accession>A0A841BIY9</accession>
<name>A0A841BIY9_9ACTN</name>
<dbReference type="Pfam" id="PF13581">
    <property type="entry name" value="HATPase_c_2"/>
    <property type="match status" value="1"/>
</dbReference>
<evidence type="ECO:0000256" key="1">
    <source>
        <dbReference type="ARBA" id="ARBA00022527"/>
    </source>
</evidence>
<dbReference type="PANTHER" id="PTHR35526">
    <property type="entry name" value="ANTI-SIGMA-F FACTOR RSBW-RELATED"/>
    <property type="match status" value="1"/>
</dbReference>
<dbReference type="EMBL" id="JACHMN010000001">
    <property type="protein sequence ID" value="MBB5866742.1"/>
    <property type="molecule type" value="Genomic_DNA"/>
</dbReference>
<evidence type="ECO:0000259" key="2">
    <source>
        <dbReference type="SMART" id="SM00387"/>
    </source>
</evidence>
<feature type="domain" description="Histidine kinase/HSP90-like ATPase" evidence="2">
    <location>
        <begin position="49"/>
        <end position="145"/>
    </location>
</feature>
<sequence>MTSGDRRAAQDAPRPAPDTVLACGFDVSDLYSLRAAVGAHAAAHGMGGDQLSKLLVVVTELAANAIRHGGGQGRVRLWRDGDALQCEVTDDGPGISDPASAGSQPVPINSAGGRGLWIVRQFSDRVDITVRHPGTTVTAVLHLAHPA</sequence>
<protein>
    <submittedName>
        <fullName evidence="3">Anti-sigma regulatory factor (Ser/Thr protein kinase)</fullName>
    </submittedName>
</protein>
<gene>
    <name evidence="3" type="ORF">F4553_000121</name>
</gene>
<evidence type="ECO:0000313" key="4">
    <source>
        <dbReference type="Proteomes" id="UP000587527"/>
    </source>
</evidence>
<keyword evidence="4" id="KW-1185">Reference proteome</keyword>
<dbReference type="InterPro" id="IPR050267">
    <property type="entry name" value="Anti-sigma-factor_SerPK"/>
</dbReference>
<dbReference type="CDD" id="cd16936">
    <property type="entry name" value="HATPase_RsbW-like"/>
    <property type="match status" value="1"/>
</dbReference>
<dbReference type="AlphaFoldDB" id="A0A841BIY9"/>
<reference evidence="3 4" key="1">
    <citation type="submission" date="2020-08" db="EMBL/GenBank/DDBJ databases">
        <title>Sequencing the genomes of 1000 actinobacteria strains.</title>
        <authorList>
            <person name="Klenk H.-P."/>
        </authorList>
    </citation>
    <scope>NUCLEOTIDE SEQUENCE [LARGE SCALE GENOMIC DNA]</scope>
    <source>
        <strain evidence="3 4">DSM 45362</strain>
    </source>
</reference>
<evidence type="ECO:0000313" key="3">
    <source>
        <dbReference type="EMBL" id="MBB5866742.1"/>
    </source>
</evidence>
<dbReference type="SMART" id="SM00387">
    <property type="entry name" value="HATPase_c"/>
    <property type="match status" value="1"/>
</dbReference>
<proteinExistence type="predicted"/>
<dbReference type="RefSeq" id="WP_184830769.1">
    <property type="nucleotide sequence ID" value="NZ_JACHMN010000001.1"/>
</dbReference>
<keyword evidence="1" id="KW-0723">Serine/threonine-protein kinase</keyword>
<dbReference type="InterPro" id="IPR003594">
    <property type="entry name" value="HATPase_dom"/>
</dbReference>